<accession>A0ABT3D050</accession>
<comment type="similarity">
    <text evidence="7">Belongs to the TonB-dependent receptor family.</text>
</comment>
<keyword evidence="4 7" id="KW-0812">Transmembrane</keyword>
<evidence type="ECO:0000256" key="3">
    <source>
        <dbReference type="ARBA" id="ARBA00022452"/>
    </source>
</evidence>
<dbReference type="Pfam" id="PF07715">
    <property type="entry name" value="Plug"/>
    <property type="match status" value="1"/>
</dbReference>
<dbReference type="InterPro" id="IPR037066">
    <property type="entry name" value="Plug_dom_sf"/>
</dbReference>
<dbReference type="Gene3D" id="2.170.130.10">
    <property type="entry name" value="TonB-dependent receptor, plug domain"/>
    <property type="match status" value="1"/>
</dbReference>
<comment type="subcellular location">
    <subcellularLocation>
        <location evidence="1 7">Cell outer membrane</location>
        <topology evidence="1 7">Multi-pass membrane protein</topology>
    </subcellularLocation>
</comment>
<evidence type="ECO:0000256" key="5">
    <source>
        <dbReference type="ARBA" id="ARBA00023136"/>
    </source>
</evidence>
<comment type="caution">
    <text evidence="9">The sequence shown here is derived from an EMBL/GenBank/DDBJ whole genome shotgun (WGS) entry which is preliminary data.</text>
</comment>
<reference evidence="9 10" key="1">
    <citation type="submission" date="2022-10" db="EMBL/GenBank/DDBJ databases">
        <title>Comparative genomics and taxonomic characterization of three novel marine species of genus Reichenbachiella exhibiting antioxidant and polysaccharide degradation activities.</title>
        <authorList>
            <person name="Muhammad N."/>
            <person name="Lee Y.-J."/>
            <person name="Ko J."/>
            <person name="Kim S.-G."/>
        </authorList>
    </citation>
    <scope>NUCLEOTIDE SEQUENCE [LARGE SCALE GENOMIC DNA]</scope>
    <source>
        <strain evidence="9 10">ABR2-5</strain>
    </source>
</reference>
<dbReference type="SUPFAM" id="SSF56935">
    <property type="entry name" value="Porins"/>
    <property type="match status" value="1"/>
</dbReference>
<keyword evidence="5 7" id="KW-0472">Membrane</keyword>
<evidence type="ECO:0000256" key="6">
    <source>
        <dbReference type="ARBA" id="ARBA00023237"/>
    </source>
</evidence>
<dbReference type="InterPro" id="IPR012910">
    <property type="entry name" value="Plug_dom"/>
</dbReference>
<evidence type="ECO:0000313" key="9">
    <source>
        <dbReference type="EMBL" id="MCV9389337.1"/>
    </source>
</evidence>
<dbReference type="PANTHER" id="PTHR30069">
    <property type="entry name" value="TONB-DEPENDENT OUTER MEMBRANE RECEPTOR"/>
    <property type="match status" value="1"/>
</dbReference>
<dbReference type="Proteomes" id="UP001300692">
    <property type="component" value="Unassembled WGS sequence"/>
</dbReference>
<keyword evidence="6 7" id="KW-0998">Cell outer membrane</keyword>
<dbReference type="EMBL" id="JAOYOD010000001">
    <property type="protein sequence ID" value="MCV9389337.1"/>
    <property type="molecule type" value="Genomic_DNA"/>
</dbReference>
<sequence>MKLLQAVFIVLFLFPWILRAQDFGQLDVKVSNKTGPLEFVSVGLQGTHYGGSTEESGRISIPKVPYGEYQLLVRMVGYKSIKQSIVLDQSKLAIELIMEEESTALDEVVISGTMTEISKMESAVSVDVYSPKFFKANPNPSVFESMQNVNGVRPQINCNVCNTGDIHINGLEGPYTMILIDGMPIVSGLSTVYGLTGIPQALIERVEVVKGPASTLYGSEAVGGLLNLITKTADRAPKVSADVFATSWGEINSDLGYKFNVGKNLQSIVGLNYFYYQNPIDNNGDNFTDLTLQDRISVFNKWTMKRKQGRQFSIAGRYVYEDRWGGEMQWTPENRGGTDVYGESIYTRRWEVFGVYQLPFRETINFQFSANGHNQDSYYGDLSYQAQQNIYFNQLTWHKSIERHNLLVGAAYRVTYYNDNTVATEDEHLTYLPGLFVQDEFEINSQHKLLAGMRFDYNSIHGEILSPRLNYKWTSMDKKNTIRLSIGNGYRVANVFTEDHAALTGARDVVFEEELDPERSWNTNLNFVKKMTTSNQTFIGVDATAFYTYFDNRIVPDYESDPNEIRYGNLDGSAVSKGVSLNLDLSWQNGLNALVGATVMDVRLDENGESKRQLLTEQVSGVWNVGYTFGASLISVDYTGNLYGPMRLPLLGELDDRSDYSPWFSIQNIQVTKKFVNGLEIYGGVKNLLNFTPPANSIARAHDPFDENVQFDTNGNVLSTPENPNALTFDPSYVYAPNQGIRGFLGLRYTLHQ</sequence>
<evidence type="ECO:0000256" key="2">
    <source>
        <dbReference type="ARBA" id="ARBA00022448"/>
    </source>
</evidence>
<dbReference type="Gene3D" id="2.40.170.20">
    <property type="entry name" value="TonB-dependent receptor, beta-barrel domain"/>
    <property type="match status" value="1"/>
</dbReference>
<dbReference type="PROSITE" id="PS52016">
    <property type="entry name" value="TONB_DEPENDENT_REC_3"/>
    <property type="match status" value="1"/>
</dbReference>
<dbReference type="Pfam" id="PF13715">
    <property type="entry name" value="CarbopepD_reg_2"/>
    <property type="match status" value="1"/>
</dbReference>
<name>A0ABT3D050_9BACT</name>
<evidence type="ECO:0000259" key="8">
    <source>
        <dbReference type="Pfam" id="PF07715"/>
    </source>
</evidence>
<gene>
    <name evidence="9" type="ORF">N7U62_21910</name>
</gene>
<dbReference type="SUPFAM" id="SSF49464">
    <property type="entry name" value="Carboxypeptidase regulatory domain-like"/>
    <property type="match status" value="1"/>
</dbReference>
<dbReference type="InterPro" id="IPR036942">
    <property type="entry name" value="Beta-barrel_TonB_sf"/>
</dbReference>
<keyword evidence="2 7" id="KW-0813">Transport</keyword>
<keyword evidence="9" id="KW-0675">Receptor</keyword>
<evidence type="ECO:0000256" key="7">
    <source>
        <dbReference type="PROSITE-ProRule" id="PRU01360"/>
    </source>
</evidence>
<dbReference type="RefSeq" id="WP_264140258.1">
    <property type="nucleotide sequence ID" value="NZ_JAOYOD010000001.1"/>
</dbReference>
<dbReference type="InterPro" id="IPR008969">
    <property type="entry name" value="CarboxyPept-like_regulatory"/>
</dbReference>
<feature type="domain" description="TonB-dependent receptor plug" evidence="8">
    <location>
        <begin position="119"/>
        <end position="224"/>
    </location>
</feature>
<evidence type="ECO:0000313" key="10">
    <source>
        <dbReference type="Proteomes" id="UP001300692"/>
    </source>
</evidence>
<evidence type="ECO:0000256" key="1">
    <source>
        <dbReference type="ARBA" id="ARBA00004571"/>
    </source>
</evidence>
<keyword evidence="10" id="KW-1185">Reference proteome</keyword>
<protein>
    <submittedName>
        <fullName evidence="9">TonB-dependent receptor</fullName>
    </submittedName>
</protein>
<evidence type="ECO:0000256" key="4">
    <source>
        <dbReference type="ARBA" id="ARBA00022692"/>
    </source>
</evidence>
<dbReference type="PANTHER" id="PTHR30069:SF57">
    <property type="entry name" value="TONB-DEPENDENT RECEPTOR"/>
    <property type="match status" value="1"/>
</dbReference>
<proteinExistence type="inferred from homology"/>
<organism evidence="9 10">
    <name type="scientific">Reichenbachiella ulvae</name>
    <dbReference type="NCBI Taxonomy" id="2980104"/>
    <lineage>
        <taxon>Bacteria</taxon>
        <taxon>Pseudomonadati</taxon>
        <taxon>Bacteroidota</taxon>
        <taxon>Cytophagia</taxon>
        <taxon>Cytophagales</taxon>
        <taxon>Reichenbachiellaceae</taxon>
        <taxon>Reichenbachiella</taxon>
    </lineage>
</organism>
<dbReference type="InterPro" id="IPR039426">
    <property type="entry name" value="TonB-dep_rcpt-like"/>
</dbReference>
<keyword evidence="3 7" id="KW-1134">Transmembrane beta strand</keyword>